<keyword evidence="8 13" id="KW-0418">Kinase</keyword>
<dbReference type="GO" id="GO:0005886">
    <property type="term" value="C:plasma membrane"/>
    <property type="evidence" value="ECO:0007669"/>
    <property type="project" value="UniProtKB-SubCell"/>
</dbReference>
<dbReference type="Proteomes" id="UP000030111">
    <property type="component" value="Unassembled WGS sequence"/>
</dbReference>
<dbReference type="CDD" id="cd00082">
    <property type="entry name" value="HisKA"/>
    <property type="match status" value="1"/>
</dbReference>
<comment type="catalytic activity">
    <reaction evidence="1">
        <text>ATP + protein L-histidine = ADP + protein N-phospho-L-histidine.</text>
        <dbReference type="EC" id="2.7.13.3"/>
    </reaction>
</comment>
<dbReference type="PANTHER" id="PTHR45453:SF2">
    <property type="entry name" value="HISTIDINE KINASE"/>
    <property type="match status" value="1"/>
</dbReference>
<dbReference type="SMART" id="SM00387">
    <property type="entry name" value="HATPase_c"/>
    <property type="match status" value="1"/>
</dbReference>
<sequence length="453" mass="51698">MKNKINLLIAFSATMLVVLCAMQYYLVQTAYNYKVEEFRSEFKDKIATIANSQNSVDSAFFYKKDILYKQVMADYVIGKKPHARLNDATFETEFKDVLTRRLQQELKHELPNLKIDYAIVLNKMVVYNSVKMPDTLFAQKPKISNSIVGNLTTLKEAFAVRNYAATTNVTENQTDIRLLTEDTLYIYVHDWKQVIYSRMRLIFIFSVFVILTLVALFVIAIRALIKQKKVSDVKTDFINNITHELKTPLTTLAVSTKILQRKETKDDAELHSTIVDTINRQNIRLQNLIDQVLVNSLGYEDIELNSQKVAMHEFLTCICNDFRLANPGISLITNFNDQETELVLDAFYLTTAITNMLENAVKYGCRTITIKTGLHYNKFTLSIEDDGIGIAKDKHSLLFDKFYRVEQGNLHNSKGLGLGLYYTSQVIKAHKGTINVISQFGKGALFSINIPAV</sequence>
<dbReference type="InterPro" id="IPR003661">
    <property type="entry name" value="HisK_dim/P_dom"/>
</dbReference>
<dbReference type="PROSITE" id="PS50109">
    <property type="entry name" value="HIS_KIN"/>
    <property type="match status" value="1"/>
</dbReference>
<dbReference type="GO" id="GO:0004721">
    <property type="term" value="F:phosphoprotein phosphatase activity"/>
    <property type="evidence" value="ECO:0007669"/>
    <property type="project" value="TreeGrafter"/>
</dbReference>
<reference evidence="13 14" key="1">
    <citation type="submission" date="2013-09" db="EMBL/GenBank/DDBJ databases">
        <authorList>
            <person name="Zeng Z."/>
            <person name="Chen C."/>
        </authorList>
    </citation>
    <scope>NUCLEOTIDE SEQUENCE [LARGE SCALE GENOMIC DNA]</scope>
    <source>
        <strain evidence="13 14">WB 4.1-42</strain>
    </source>
</reference>
<dbReference type="InterPro" id="IPR005467">
    <property type="entry name" value="His_kinase_dom"/>
</dbReference>
<dbReference type="CDD" id="cd00075">
    <property type="entry name" value="HATPase"/>
    <property type="match status" value="1"/>
</dbReference>
<feature type="domain" description="Histidine kinase" evidence="12">
    <location>
        <begin position="240"/>
        <end position="453"/>
    </location>
</feature>
<evidence type="ECO:0000256" key="5">
    <source>
        <dbReference type="ARBA" id="ARBA00022553"/>
    </source>
</evidence>
<keyword evidence="9 11" id="KW-1133">Transmembrane helix</keyword>
<comment type="subcellular location">
    <subcellularLocation>
        <location evidence="2">Cell membrane</location>
        <topology evidence="2">Multi-pass membrane protein</topology>
    </subcellularLocation>
</comment>
<keyword evidence="10 11" id="KW-0472">Membrane</keyword>
<evidence type="ECO:0000256" key="10">
    <source>
        <dbReference type="ARBA" id="ARBA00023136"/>
    </source>
</evidence>
<dbReference type="PRINTS" id="PR00344">
    <property type="entry name" value="BCTRLSENSOR"/>
</dbReference>
<proteinExistence type="predicted"/>
<organism evidence="13 14">
    <name type="scientific">Flavobacterium subsaxonicum WB 4.1-42 = DSM 21790</name>
    <dbReference type="NCBI Taxonomy" id="1121898"/>
    <lineage>
        <taxon>Bacteria</taxon>
        <taxon>Pseudomonadati</taxon>
        <taxon>Bacteroidota</taxon>
        <taxon>Flavobacteriia</taxon>
        <taxon>Flavobacteriales</taxon>
        <taxon>Flavobacteriaceae</taxon>
        <taxon>Flavobacterium</taxon>
    </lineage>
</organism>
<dbReference type="Gene3D" id="3.30.565.10">
    <property type="entry name" value="Histidine kinase-like ATPase, C-terminal domain"/>
    <property type="match status" value="1"/>
</dbReference>
<dbReference type="EC" id="2.7.13.3" evidence="3"/>
<keyword evidence="7 11" id="KW-0812">Transmembrane</keyword>
<name>A0A0A2N2S3_9FLAO</name>
<gene>
    <name evidence="13" type="ORF">Q766_01125</name>
</gene>
<evidence type="ECO:0000256" key="7">
    <source>
        <dbReference type="ARBA" id="ARBA00022692"/>
    </source>
</evidence>
<dbReference type="SUPFAM" id="SSF55874">
    <property type="entry name" value="ATPase domain of HSP90 chaperone/DNA topoisomerase II/histidine kinase"/>
    <property type="match status" value="1"/>
</dbReference>
<dbReference type="Pfam" id="PF02518">
    <property type="entry name" value="HATPase_c"/>
    <property type="match status" value="1"/>
</dbReference>
<dbReference type="InterPro" id="IPR004358">
    <property type="entry name" value="Sig_transdc_His_kin-like_C"/>
</dbReference>
<dbReference type="EMBL" id="JRLY01000001">
    <property type="protein sequence ID" value="KGO94745.1"/>
    <property type="molecule type" value="Genomic_DNA"/>
</dbReference>
<evidence type="ECO:0000313" key="13">
    <source>
        <dbReference type="EMBL" id="KGO94745.1"/>
    </source>
</evidence>
<dbReference type="AlphaFoldDB" id="A0A0A2N2S3"/>
<keyword evidence="6" id="KW-0808">Transferase</keyword>
<evidence type="ECO:0000256" key="3">
    <source>
        <dbReference type="ARBA" id="ARBA00012438"/>
    </source>
</evidence>
<evidence type="ECO:0000313" key="14">
    <source>
        <dbReference type="Proteomes" id="UP000030111"/>
    </source>
</evidence>
<dbReference type="GO" id="GO:0000155">
    <property type="term" value="F:phosphorelay sensor kinase activity"/>
    <property type="evidence" value="ECO:0007669"/>
    <property type="project" value="InterPro"/>
</dbReference>
<dbReference type="Pfam" id="PF00512">
    <property type="entry name" value="HisKA"/>
    <property type="match status" value="1"/>
</dbReference>
<keyword evidence="4" id="KW-1003">Cell membrane</keyword>
<dbReference type="PANTHER" id="PTHR45453">
    <property type="entry name" value="PHOSPHATE REGULON SENSOR PROTEIN PHOR"/>
    <property type="match status" value="1"/>
</dbReference>
<dbReference type="InterPro" id="IPR050351">
    <property type="entry name" value="BphY/WalK/GraS-like"/>
</dbReference>
<feature type="transmembrane region" description="Helical" evidence="11">
    <location>
        <begin position="201"/>
        <end position="225"/>
    </location>
</feature>
<dbReference type="InterPro" id="IPR003594">
    <property type="entry name" value="HATPase_dom"/>
</dbReference>
<dbReference type="GO" id="GO:0016036">
    <property type="term" value="P:cellular response to phosphate starvation"/>
    <property type="evidence" value="ECO:0007669"/>
    <property type="project" value="TreeGrafter"/>
</dbReference>
<evidence type="ECO:0000259" key="12">
    <source>
        <dbReference type="PROSITE" id="PS50109"/>
    </source>
</evidence>
<dbReference type="InterPro" id="IPR036890">
    <property type="entry name" value="HATPase_C_sf"/>
</dbReference>
<evidence type="ECO:0000256" key="6">
    <source>
        <dbReference type="ARBA" id="ARBA00022679"/>
    </source>
</evidence>
<keyword evidence="5" id="KW-0597">Phosphoprotein</keyword>
<evidence type="ECO:0000256" key="1">
    <source>
        <dbReference type="ARBA" id="ARBA00000085"/>
    </source>
</evidence>
<dbReference type="SMART" id="SM00388">
    <property type="entry name" value="HisKA"/>
    <property type="match status" value="1"/>
</dbReference>
<feature type="transmembrane region" description="Helical" evidence="11">
    <location>
        <begin position="7"/>
        <end position="26"/>
    </location>
</feature>
<dbReference type="Gene3D" id="1.10.287.130">
    <property type="match status" value="1"/>
</dbReference>
<protein>
    <recommendedName>
        <fullName evidence="3">histidine kinase</fullName>
        <ecNumber evidence="3">2.7.13.3</ecNumber>
    </recommendedName>
</protein>
<evidence type="ECO:0000256" key="11">
    <source>
        <dbReference type="SAM" id="Phobius"/>
    </source>
</evidence>
<accession>A0A0A2N2S3</accession>
<dbReference type="STRING" id="1121898.GCA_000422725_00698"/>
<keyword evidence="14" id="KW-1185">Reference proteome</keyword>
<comment type="caution">
    <text evidence="13">The sequence shown here is derived from an EMBL/GenBank/DDBJ whole genome shotgun (WGS) entry which is preliminary data.</text>
</comment>
<dbReference type="eggNOG" id="COG2205">
    <property type="taxonomic scope" value="Bacteria"/>
</dbReference>
<dbReference type="RefSeq" id="WP_026992126.1">
    <property type="nucleotide sequence ID" value="NZ_JRLY01000001.1"/>
</dbReference>
<dbReference type="InterPro" id="IPR036097">
    <property type="entry name" value="HisK_dim/P_sf"/>
</dbReference>
<evidence type="ECO:0000256" key="8">
    <source>
        <dbReference type="ARBA" id="ARBA00022777"/>
    </source>
</evidence>
<dbReference type="SUPFAM" id="SSF47384">
    <property type="entry name" value="Homodimeric domain of signal transducing histidine kinase"/>
    <property type="match status" value="1"/>
</dbReference>
<dbReference type="OrthoDB" id="1933776at2"/>
<evidence type="ECO:0000256" key="9">
    <source>
        <dbReference type="ARBA" id="ARBA00022989"/>
    </source>
</evidence>
<evidence type="ECO:0000256" key="2">
    <source>
        <dbReference type="ARBA" id="ARBA00004651"/>
    </source>
</evidence>
<evidence type="ECO:0000256" key="4">
    <source>
        <dbReference type="ARBA" id="ARBA00022475"/>
    </source>
</evidence>